<protein>
    <submittedName>
        <fullName evidence="2">Uncharacterized protein</fullName>
    </submittedName>
</protein>
<keyword evidence="3" id="KW-1185">Reference proteome</keyword>
<feature type="compositionally biased region" description="Basic and acidic residues" evidence="1">
    <location>
        <begin position="1"/>
        <end position="11"/>
    </location>
</feature>
<evidence type="ECO:0000313" key="3">
    <source>
        <dbReference type="Proteomes" id="UP001497497"/>
    </source>
</evidence>
<dbReference type="EMBL" id="CAXITT010000233">
    <property type="protein sequence ID" value="CAL1536545.1"/>
    <property type="molecule type" value="Genomic_DNA"/>
</dbReference>
<name>A0AAV2HSY9_LYMST</name>
<organism evidence="2 3">
    <name type="scientific">Lymnaea stagnalis</name>
    <name type="common">Great pond snail</name>
    <name type="synonym">Helix stagnalis</name>
    <dbReference type="NCBI Taxonomy" id="6523"/>
    <lineage>
        <taxon>Eukaryota</taxon>
        <taxon>Metazoa</taxon>
        <taxon>Spiralia</taxon>
        <taxon>Lophotrochozoa</taxon>
        <taxon>Mollusca</taxon>
        <taxon>Gastropoda</taxon>
        <taxon>Heterobranchia</taxon>
        <taxon>Euthyneura</taxon>
        <taxon>Panpulmonata</taxon>
        <taxon>Hygrophila</taxon>
        <taxon>Lymnaeoidea</taxon>
        <taxon>Lymnaeidae</taxon>
        <taxon>Lymnaea</taxon>
    </lineage>
</organism>
<gene>
    <name evidence="2" type="ORF">GSLYS_00010458001</name>
</gene>
<evidence type="ECO:0000256" key="1">
    <source>
        <dbReference type="SAM" id="MobiDB-lite"/>
    </source>
</evidence>
<dbReference type="AlphaFoldDB" id="A0AAV2HSY9"/>
<feature type="non-terminal residue" evidence="2">
    <location>
        <position position="120"/>
    </location>
</feature>
<evidence type="ECO:0000313" key="2">
    <source>
        <dbReference type="EMBL" id="CAL1536545.1"/>
    </source>
</evidence>
<accession>A0AAV2HSY9</accession>
<dbReference type="Proteomes" id="UP001497497">
    <property type="component" value="Unassembled WGS sequence"/>
</dbReference>
<comment type="caution">
    <text evidence="2">The sequence shown here is derived from an EMBL/GenBank/DDBJ whole genome shotgun (WGS) entry which is preliminary data.</text>
</comment>
<proteinExistence type="predicted"/>
<reference evidence="2 3" key="1">
    <citation type="submission" date="2024-04" db="EMBL/GenBank/DDBJ databases">
        <authorList>
            <consortium name="Genoscope - CEA"/>
            <person name="William W."/>
        </authorList>
    </citation>
    <scope>NUCLEOTIDE SEQUENCE [LARGE SCALE GENOMIC DNA]</scope>
</reference>
<feature type="region of interest" description="Disordered" evidence="1">
    <location>
        <begin position="1"/>
        <end position="27"/>
    </location>
</feature>
<sequence length="120" mass="13388">MNSLDINDKIIPKSKNNGNDVDLSNYEMPPKVELSTNELRGKKEKNTVVSPALTNAGSSKPTRNLRARNKVVSYKESESPDVSLISKEKRHTLSKTQKCAAKSNEDLFKWNKNSVKATPD</sequence>